<keyword evidence="11" id="KW-1185">Reference proteome</keyword>
<evidence type="ECO:0000256" key="6">
    <source>
        <dbReference type="ARBA" id="ARBA00023027"/>
    </source>
</evidence>
<dbReference type="InterPro" id="IPR016205">
    <property type="entry name" value="Glycerol_DH"/>
</dbReference>
<evidence type="ECO:0000256" key="5">
    <source>
        <dbReference type="ARBA" id="ARBA00023002"/>
    </source>
</evidence>
<dbReference type="Gene3D" id="1.20.1090.10">
    <property type="entry name" value="Dehydroquinate synthase-like - alpha domain"/>
    <property type="match status" value="1"/>
</dbReference>
<keyword evidence="9" id="KW-1208">Phospholipid metabolism</keyword>
<dbReference type="EMBL" id="ABOX02000008">
    <property type="protein sequence ID" value="EEF61692.1"/>
    <property type="molecule type" value="Genomic_DNA"/>
</dbReference>
<organism evidence="10 11">
    <name type="scientific">Pedosphaera parvula (strain Ellin514)</name>
    <dbReference type="NCBI Taxonomy" id="320771"/>
    <lineage>
        <taxon>Bacteria</taxon>
        <taxon>Pseudomonadati</taxon>
        <taxon>Verrucomicrobiota</taxon>
        <taxon>Pedosphaerae</taxon>
        <taxon>Pedosphaerales</taxon>
        <taxon>Pedosphaeraceae</taxon>
        <taxon>Pedosphaera</taxon>
    </lineage>
</organism>
<keyword evidence="8" id="KW-0594">Phospholipid biosynthesis</keyword>
<dbReference type="GO" id="GO:0042286">
    <property type="term" value="F:glutamate-1-semialdehyde 2,1-aminomutase activity"/>
    <property type="evidence" value="ECO:0007669"/>
    <property type="project" value="UniProtKB-EC"/>
</dbReference>
<dbReference type="Pfam" id="PF13685">
    <property type="entry name" value="Fe-ADH_2"/>
    <property type="match status" value="1"/>
</dbReference>
<keyword evidence="2" id="KW-0444">Lipid biosynthesis</keyword>
<dbReference type="PANTHER" id="PTHR43616">
    <property type="entry name" value="GLYCEROL DEHYDROGENASE"/>
    <property type="match status" value="1"/>
</dbReference>
<name>B9XEH8_PEDPL</name>
<evidence type="ECO:0000256" key="8">
    <source>
        <dbReference type="ARBA" id="ARBA00023209"/>
    </source>
</evidence>
<keyword evidence="5" id="KW-0560">Oxidoreductase</keyword>
<dbReference type="Proteomes" id="UP000003688">
    <property type="component" value="Unassembled WGS sequence"/>
</dbReference>
<reference evidence="10 11" key="1">
    <citation type="journal article" date="2011" name="J. Bacteriol.">
        <title>Genome sequence of 'Pedosphaera parvula' Ellin514, an aerobic Verrucomicrobial isolate from pasture soil.</title>
        <authorList>
            <person name="Kant R."/>
            <person name="van Passel M.W."/>
            <person name="Sangwan P."/>
            <person name="Palva A."/>
            <person name="Lucas S."/>
            <person name="Copeland A."/>
            <person name="Lapidus A."/>
            <person name="Glavina Del Rio T."/>
            <person name="Dalin E."/>
            <person name="Tice H."/>
            <person name="Bruce D."/>
            <person name="Goodwin L."/>
            <person name="Pitluck S."/>
            <person name="Chertkov O."/>
            <person name="Larimer F.W."/>
            <person name="Land M.L."/>
            <person name="Hauser L."/>
            <person name="Brettin T.S."/>
            <person name="Detter J.C."/>
            <person name="Han S."/>
            <person name="de Vos W.M."/>
            <person name="Janssen P.H."/>
            <person name="Smidt H."/>
        </authorList>
    </citation>
    <scope>NUCLEOTIDE SEQUENCE [LARGE SCALE GENOMIC DNA]</scope>
    <source>
        <strain evidence="10 11">Ellin514</strain>
    </source>
</reference>
<sequence length="450" mass="49386">MAPISRRLSISEALQSARETRAVVIGKNNLGEAPGIFQKQFPGATPIIISDETTFGLAGAALSAAFEGAGIPMAKPFIFTDPDLYAEYRFVTQLENALRQHNAIPVALGSGTINDLTKLAAHNVGRSYMCMATAASMDGYTAFGASITYQGSKQTFNCPAPVAVLADLEIIRHAPTDMTASGYADLLAKVTAGADWILAAGLGIEKIDQQAWDIVQGGLREALNNPAAVRNRDAHAINSLTEGLMLGGFAMQWTKSSRPASGAEHQFSHLWDMQHHTHNGKAPSHGFKVGIATLAITALYEQLLKMPLDKLDIHSACANWPDEKELETCVRKEFASDDFTDKAWEETRAKYVSRAELRAQLEKLRQLWPTLQEELRAQLIPYTQLKQMLQQVGAPVEPEQIGISRERLKKAFVQAYYIRRRFTVLDVARRAGVLHDCLNALFGKSGIWPI</sequence>
<evidence type="ECO:0000256" key="2">
    <source>
        <dbReference type="ARBA" id="ARBA00022516"/>
    </source>
</evidence>
<dbReference type="STRING" id="320771.Cflav_PD4732"/>
<keyword evidence="7" id="KW-0443">Lipid metabolism</keyword>
<evidence type="ECO:0000256" key="1">
    <source>
        <dbReference type="ARBA" id="ARBA00022490"/>
    </source>
</evidence>
<dbReference type="GO" id="GO:0008654">
    <property type="term" value="P:phospholipid biosynthetic process"/>
    <property type="evidence" value="ECO:0007669"/>
    <property type="project" value="UniProtKB-KW"/>
</dbReference>
<dbReference type="EC" id="5.4.3.8" evidence="10"/>
<evidence type="ECO:0000313" key="11">
    <source>
        <dbReference type="Proteomes" id="UP000003688"/>
    </source>
</evidence>
<dbReference type="GO" id="GO:0046872">
    <property type="term" value="F:metal ion binding"/>
    <property type="evidence" value="ECO:0007669"/>
    <property type="project" value="UniProtKB-KW"/>
</dbReference>
<proteinExistence type="predicted"/>
<protein>
    <submittedName>
        <fullName evidence="10">Glutamate-1-semialdehyde 2,1-aminomutase</fullName>
        <ecNumber evidence="10">5.4.3.8</ecNumber>
    </submittedName>
</protein>
<dbReference type="RefSeq" id="WP_007414226.1">
    <property type="nucleotide sequence ID" value="NZ_ABOX02000008.1"/>
</dbReference>
<evidence type="ECO:0000256" key="9">
    <source>
        <dbReference type="ARBA" id="ARBA00023264"/>
    </source>
</evidence>
<dbReference type="AlphaFoldDB" id="B9XEH8"/>
<keyword evidence="1" id="KW-0963">Cytoplasm</keyword>
<gene>
    <name evidence="10" type="ORF">Cflav_PD4732</name>
</gene>
<dbReference type="Gene3D" id="3.40.50.1970">
    <property type="match status" value="1"/>
</dbReference>
<keyword evidence="6" id="KW-0520">NAD</keyword>
<dbReference type="SUPFAM" id="SSF56796">
    <property type="entry name" value="Dehydroquinate synthase-like"/>
    <property type="match status" value="1"/>
</dbReference>
<evidence type="ECO:0000256" key="4">
    <source>
        <dbReference type="ARBA" id="ARBA00022857"/>
    </source>
</evidence>
<comment type="caution">
    <text evidence="10">The sequence shown here is derived from an EMBL/GenBank/DDBJ whole genome shotgun (WGS) entry which is preliminary data.</text>
</comment>
<dbReference type="PANTHER" id="PTHR43616:SF5">
    <property type="entry name" value="GLYCEROL DEHYDROGENASE 1"/>
    <property type="match status" value="1"/>
</dbReference>
<keyword evidence="3" id="KW-0479">Metal-binding</keyword>
<evidence type="ECO:0000256" key="7">
    <source>
        <dbReference type="ARBA" id="ARBA00023098"/>
    </source>
</evidence>
<keyword evidence="10" id="KW-0413">Isomerase</keyword>
<dbReference type="CDD" id="cd08175">
    <property type="entry name" value="G1PDH"/>
    <property type="match status" value="1"/>
</dbReference>
<dbReference type="InterPro" id="IPR032837">
    <property type="entry name" value="G1PDH"/>
</dbReference>
<accession>B9XEH8</accession>
<dbReference type="GO" id="GO:0016614">
    <property type="term" value="F:oxidoreductase activity, acting on CH-OH group of donors"/>
    <property type="evidence" value="ECO:0007669"/>
    <property type="project" value="InterPro"/>
</dbReference>
<keyword evidence="4" id="KW-0521">NADP</keyword>
<evidence type="ECO:0000256" key="3">
    <source>
        <dbReference type="ARBA" id="ARBA00022723"/>
    </source>
</evidence>
<evidence type="ECO:0000313" key="10">
    <source>
        <dbReference type="EMBL" id="EEF61692.1"/>
    </source>
</evidence>